<dbReference type="Gene3D" id="3.40.960.10">
    <property type="entry name" value="VSR Endonuclease"/>
    <property type="match status" value="1"/>
</dbReference>
<evidence type="ECO:0000313" key="1">
    <source>
        <dbReference type="EMBL" id="POG78885.1"/>
    </source>
</evidence>
<reference evidence="1 2" key="2">
    <citation type="journal article" date="2018" name="New Phytol.">
        <title>High intraspecific genome diversity in the model arbuscular mycorrhizal symbiont Rhizophagus irregularis.</title>
        <authorList>
            <person name="Chen E.C.H."/>
            <person name="Morin E."/>
            <person name="Beaudet D."/>
            <person name="Noel J."/>
            <person name="Yildirir G."/>
            <person name="Ndikumana S."/>
            <person name="Charron P."/>
            <person name="St-Onge C."/>
            <person name="Giorgi J."/>
            <person name="Kruger M."/>
            <person name="Marton T."/>
            <person name="Ropars J."/>
            <person name="Grigoriev I.V."/>
            <person name="Hainaut M."/>
            <person name="Henrissat B."/>
            <person name="Roux C."/>
            <person name="Martin F."/>
            <person name="Corradi N."/>
        </authorList>
    </citation>
    <scope>NUCLEOTIDE SEQUENCE [LARGE SCALE GENOMIC DNA]</scope>
    <source>
        <strain evidence="1 2">DAOM 197198</strain>
    </source>
</reference>
<dbReference type="VEuPathDB" id="FungiDB:RhiirFUN_001605"/>
<dbReference type="Proteomes" id="UP000018888">
    <property type="component" value="Unassembled WGS sequence"/>
</dbReference>
<evidence type="ECO:0008006" key="3">
    <source>
        <dbReference type="Google" id="ProtNLM"/>
    </source>
</evidence>
<protein>
    <recommendedName>
        <fullName evidence="3">Zinc-ribbon domain-containing protein</fullName>
    </recommendedName>
</protein>
<keyword evidence="2" id="KW-1185">Reference proteome</keyword>
<comment type="caution">
    <text evidence="1">The sequence shown here is derived from an EMBL/GenBank/DDBJ whole genome shotgun (WGS) entry which is preliminary data.</text>
</comment>
<evidence type="ECO:0000313" key="2">
    <source>
        <dbReference type="Proteomes" id="UP000018888"/>
    </source>
</evidence>
<gene>
    <name evidence="1" type="ORF">GLOIN_2v1532956</name>
</gene>
<dbReference type="AlphaFoldDB" id="A0A2P4QMP7"/>
<dbReference type="VEuPathDB" id="FungiDB:RhiirFUN_020698"/>
<dbReference type="EMBL" id="AUPC02000029">
    <property type="protein sequence ID" value="POG78885.1"/>
    <property type="molecule type" value="Genomic_DNA"/>
</dbReference>
<name>A0A2P4QMP7_RHIID</name>
<proteinExistence type="predicted"/>
<sequence>MAKLTLNIAKEIARSRGGECISESYINCQMPMFWKCAKDHLWSARLSSVKNENTWCPRCAVENRRTRTIEDMKKFAEKKGGFCLTTEYVNRRDPLKWQCKEGHKWKASAKDILKGTWCRRCSILGRKHVIPDKKPIPVQRHDHVTHQPIDIANSIAQERGGKCLSTEYVNANTQMLWRCAKGHEWSTTLYRIKNMGRWCSQCAGNFPCGLSEAKEIAHSRGGMCLSTEYINLCVPMQWMCNKGHKWFASSIRRPDFLKIPEHPRGLELDIYYPQYGFAIEVQGKQHEQHVKYFHKDLEEFEKQLMRDQLKKELCEKNSIVLRYVWYYEDPYVVIPEHLRELGLIE</sequence>
<organism evidence="1 2">
    <name type="scientific">Rhizophagus irregularis (strain DAOM 181602 / DAOM 197198 / MUCL 43194)</name>
    <name type="common">Arbuscular mycorrhizal fungus</name>
    <name type="synonym">Glomus intraradices</name>
    <dbReference type="NCBI Taxonomy" id="747089"/>
    <lineage>
        <taxon>Eukaryota</taxon>
        <taxon>Fungi</taxon>
        <taxon>Fungi incertae sedis</taxon>
        <taxon>Mucoromycota</taxon>
        <taxon>Glomeromycotina</taxon>
        <taxon>Glomeromycetes</taxon>
        <taxon>Glomerales</taxon>
        <taxon>Glomeraceae</taxon>
        <taxon>Rhizophagus</taxon>
    </lineage>
</organism>
<reference evidence="1 2" key="1">
    <citation type="journal article" date="2013" name="Proc. Natl. Acad. Sci. U.S.A.">
        <title>Genome of an arbuscular mycorrhizal fungus provides insight into the oldest plant symbiosis.</title>
        <authorList>
            <person name="Tisserant E."/>
            <person name="Malbreil M."/>
            <person name="Kuo A."/>
            <person name="Kohler A."/>
            <person name="Symeonidi A."/>
            <person name="Balestrini R."/>
            <person name="Charron P."/>
            <person name="Duensing N."/>
            <person name="Frei Dit Frey N."/>
            <person name="Gianinazzi-Pearson V."/>
            <person name="Gilbert L.B."/>
            <person name="Handa Y."/>
            <person name="Herr J.R."/>
            <person name="Hijri M."/>
            <person name="Koul R."/>
            <person name="Kawaguchi M."/>
            <person name="Krajinski F."/>
            <person name="Lammers P.J."/>
            <person name="Masclaux F.G."/>
            <person name="Murat C."/>
            <person name="Morin E."/>
            <person name="Ndikumana S."/>
            <person name="Pagni M."/>
            <person name="Petitpierre D."/>
            <person name="Requena N."/>
            <person name="Rosikiewicz P."/>
            <person name="Riley R."/>
            <person name="Saito K."/>
            <person name="San Clemente H."/>
            <person name="Shapiro H."/>
            <person name="van Tuinen D."/>
            <person name="Becard G."/>
            <person name="Bonfante P."/>
            <person name="Paszkowski U."/>
            <person name="Shachar-Hill Y.Y."/>
            <person name="Tuskan G.A."/>
            <person name="Young P.W."/>
            <person name="Sanders I.R."/>
            <person name="Henrissat B."/>
            <person name="Rensing S.A."/>
            <person name="Grigoriev I.V."/>
            <person name="Corradi N."/>
            <person name="Roux C."/>
            <person name="Martin F."/>
        </authorList>
    </citation>
    <scope>NUCLEOTIDE SEQUENCE [LARGE SCALE GENOMIC DNA]</scope>
    <source>
        <strain evidence="1 2">DAOM 197198</strain>
    </source>
</reference>
<accession>A0A2P4QMP7</accession>